<keyword evidence="3" id="KW-0808">Transferase</keyword>
<reference evidence="4" key="1">
    <citation type="submission" date="2023-07" db="EMBL/GenBank/DDBJ databases">
        <title>30 novel species of actinomycetes from the DSMZ collection.</title>
        <authorList>
            <person name="Nouioui I."/>
        </authorList>
    </citation>
    <scope>NUCLEOTIDE SEQUENCE [LARGE SCALE GENOMIC DNA]</scope>
    <source>
        <strain evidence="4">DSM 41979</strain>
    </source>
</reference>
<dbReference type="GO" id="GO:0016746">
    <property type="term" value="F:acyltransferase activity"/>
    <property type="evidence" value="ECO:0007669"/>
    <property type="project" value="UniProtKB-KW"/>
</dbReference>
<feature type="region of interest" description="Disordered" evidence="1">
    <location>
        <begin position="164"/>
        <end position="203"/>
    </location>
</feature>
<organism evidence="3 4">
    <name type="scientific">Streptomyces evansiae</name>
    <dbReference type="NCBI Taxonomy" id="3075535"/>
    <lineage>
        <taxon>Bacteria</taxon>
        <taxon>Bacillati</taxon>
        <taxon>Actinomycetota</taxon>
        <taxon>Actinomycetes</taxon>
        <taxon>Kitasatosporales</taxon>
        <taxon>Streptomycetaceae</taxon>
        <taxon>Streptomyces</taxon>
    </lineage>
</organism>
<name>A0ABU2R372_9ACTN</name>
<accession>A0ABU2R372</accession>
<gene>
    <name evidence="3" type="ORF">RM698_11790</name>
</gene>
<dbReference type="Pfam" id="PF00583">
    <property type="entry name" value="Acetyltransf_1"/>
    <property type="match status" value="1"/>
</dbReference>
<dbReference type="InterPro" id="IPR016181">
    <property type="entry name" value="Acyl_CoA_acyltransferase"/>
</dbReference>
<dbReference type="EMBL" id="JAVRET010000022">
    <property type="protein sequence ID" value="MDT0409725.1"/>
    <property type="molecule type" value="Genomic_DNA"/>
</dbReference>
<evidence type="ECO:0000256" key="1">
    <source>
        <dbReference type="SAM" id="MobiDB-lite"/>
    </source>
</evidence>
<dbReference type="InterPro" id="IPR000182">
    <property type="entry name" value="GNAT_dom"/>
</dbReference>
<dbReference type="PROSITE" id="PS51186">
    <property type="entry name" value="GNAT"/>
    <property type="match status" value="1"/>
</dbReference>
<comment type="caution">
    <text evidence="3">The sequence shown here is derived from an EMBL/GenBank/DDBJ whole genome shotgun (WGS) entry which is preliminary data.</text>
</comment>
<dbReference type="CDD" id="cd04301">
    <property type="entry name" value="NAT_SF"/>
    <property type="match status" value="1"/>
</dbReference>
<keyword evidence="4" id="KW-1185">Reference proteome</keyword>
<dbReference type="Proteomes" id="UP001183610">
    <property type="component" value="Unassembled WGS sequence"/>
</dbReference>
<dbReference type="EC" id="2.3.1.-" evidence="3"/>
<evidence type="ECO:0000259" key="2">
    <source>
        <dbReference type="PROSITE" id="PS51186"/>
    </source>
</evidence>
<dbReference type="SUPFAM" id="SSF55729">
    <property type="entry name" value="Acyl-CoA N-acyltransferases (Nat)"/>
    <property type="match status" value="1"/>
</dbReference>
<proteinExistence type="predicted"/>
<evidence type="ECO:0000313" key="3">
    <source>
        <dbReference type="EMBL" id="MDT0409725.1"/>
    </source>
</evidence>
<feature type="compositionally biased region" description="Low complexity" evidence="1">
    <location>
        <begin position="166"/>
        <end position="203"/>
    </location>
</feature>
<evidence type="ECO:0000313" key="4">
    <source>
        <dbReference type="Proteomes" id="UP001183610"/>
    </source>
</evidence>
<dbReference type="RefSeq" id="WP_202524937.1">
    <property type="nucleotide sequence ID" value="NZ_JAVRET010000022.1"/>
</dbReference>
<feature type="domain" description="N-acetyltransferase" evidence="2">
    <location>
        <begin position="21"/>
        <end position="162"/>
    </location>
</feature>
<keyword evidence="3" id="KW-0012">Acyltransferase</keyword>
<sequence>MRTEVAGDGAGTSGGPDVAKWALRAATAADLDALVEIRAEVMRADLERLGRYDEHRVRQRLRDSFSPAHTSAILCGGALAGCVTFRPAEDGGHWLEHFYLAPRHQGRGLGGAVLRSLLGRADGRAVSLRVLRGSAAQRLYARHGFAVEDEGPVDVLMVRPADGARPEAAPATPGTAPATPEMAPATPGTAPATPGTAPATAQG</sequence>
<protein>
    <submittedName>
        <fullName evidence="3">GNAT family N-acetyltransferase</fullName>
        <ecNumber evidence="3">2.3.1.-</ecNumber>
    </submittedName>
</protein>
<dbReference type="Gene3D" id="3.40.630.30">
    <property type="match status" value="1"/>
</dbReference>